<organism evidence="1 2">
    <name type="scientific">Zophobas morio</name>
    <dbReference type="NCBI Taxonomy" id="2755281"/>
    <lineage>
        <taxon>Eukaryota</taxon>
        <taxon>Metazoa</taxon>
        <taxon>Ecdysozoa</taxon>
        <taxon>Arthropoda</taxon>
        <taxon>Hexapoda</taxon>
        <taxon>Insecta</taxon>
        <taxon>Pterygota</taxon>
        <taxon>Neoptera</taxon>
        <taxon>Endopterygota</taxon>
        <taxon>Coleoptera</taxon>
        <taxon>Polyphaga</taxon>
        <taxon>Cucujiformia</taxon>
        <taxon>Tenebrionidae</taxon>
        <taxon>Zophobas</taxon>
    </lineage>
</organism>
<evidence type="ECO:0000313" key="1">
    <source>
        <dbReference type="EMBL" id="KAJ3643307.1"/>
    </source>
</evidence>
<protein>
    <submittedName>
        <fullName evidence="1">Uncharacterized protein</fullName>
    </submittedName>
</protein>
<name>A0AA38HUL4_9CUCU</name>
<dbReference type="Proteomes" id="UP001168821">
    <property type="component" value="Unassembled WGS sequence"/>
</dbReference>
<comment type="caution">
    <text evidence="1">The sequence shown here is derived from an EMBL/GenBank/DDBJ whole genome shotgun (WGS) entry which is preliminary data.</text>
</comment>
<accession>A0AA38HUL4</accession>
<reference evidence="1" key="1">
    <citation type="journal article" date="2023" name="G3 (Bethesda)">
        <title>Whole genome assemblies of Zophobas morio and Tenebrio molitor.</title>
        <authorList>
            <person name="Kaur S."/>
            <person name="Stinson S.A."/>
            <person name="diCenzo G.C."/>
        </authorList>
    </citation>
    <scope>NUCLEOTIDE SEQUENCE</scope>
    <source>
        <strain evidence="1">QUZm001</strain>
    </source>
</reference>
<sequence length="131" mass="15402">MQRIKKCFNNGDIPVKLVASAPSRPIRPSPPEALTLRSPSTNIQFQFCLSLWKRVRDMLIAYSGYRHVRLTSAMSWIWPVRSQMFQLSFYIILRATQIELYCNNRNLFDYIETLKIQAADNIYLKICQRGR</sequence>
<keyword evidence="2" id="KW-1185">Reference proteome</keyword>
<evidence type="ECO:0000313" key="2">
    <source>
        <dbReference type="Proteomes" id="UP001168821"/>
    </source>
</evidence>
<dbReference type="EMBL" id="JALNTZ010000008">
    <property type="protein sequence ID" value="KAJ3643307.1"/>
    <property type="molecule type" value="Genomic_DNA"/>
</dbReference>
<dbReference type="AlphaFoldDB" id="A0AA38HUL4"/>
<gene>
    <name evidence="1" type="ORF">Zmor_026029</name>
</gene>
<proteinExistence type="predicted"/>